<dbReference type="Gene3D" id="2.170.270.10">
    <property type="entry name" value="SET domain"/>
    <property type="match status" value="1"/>
</dbReference>
<name>A0A849HSQ4_9MICO</name>
<dbReference type="EMBL" id="JABEPQ010000004">
    <property type="protein sequence ID" value="NNM47637.1"/>
    <property type="molecule type" value="Genomic_DNA"/>
</dbReference>
<dbReference type="SMART" id="SM00317">
    <property type="entry name" value="SET"/>
    <property type="match status" value="1"/>
</dbReference>
<proteinExistence type="predicted"/>
<keyword evidence="2" id="KW-0489">Methyltransferase</keyword>
<evidence type="ECO:0000313" key="2">
    <source>
        <dbReference type="EMBL" id="NNM47637.1"/>
    </source>
</evidence>
<organism evidence="2 3">
    <name type="scientific">Knoellia koreensis</name>
    <dbReference type="NCBI Taxonomy" id="2730921"/>
    <lineage>
        <taxon>Bacteria</taxon>
        <taxon>Bacillati</taxon>
        <taxon>Actinomycetota</taxon>
        <taxon>Actinomycetes</taxon>
        <taxon>Micrococcales</taxon>
        <taxon>Intrasporangiaceae</taxon>
        <taxon>Knoellia</taxon>
    </lineage>
</organism>
<evidence type="ECO:0000259" key="1">
    <source>
        <dbReference type="PROSITE" id="PS50280"/>
    </source>
</evidence>
<feature type="domain" description="SET" evidence="1">
    <location>
        <begin position="12"/>
        <end position="117"/>
    </location>
</feature>
<dbReference type="Proteomes" id="UP000588586">
    <property type="component" value="Unassembled WGS sequence"/>
</dbReference>
<dbReference type="PANTHER" id="PTHR12350">
    <property type="entry name" value="HISTONE-LYSINE N-METHYLTRANSFERASE-RELATED"/>
    <property type="match status" value="1"/>
</dbReference>
<comment type="caution">
    <text evidence="2">The sequence shown here is derived from an EMBL/GenBank/DDBJ whole genome shotgun (WGS) entry which is preliminary data.</text>
</comment>
<dbReference type="RefSeq" id="WP_171244757.1">
    <property type="nucleotide sequence ID" value="NZ_JABEPQ010000004.1"/>
</dbReference>
<dbReference type="PANTHER" id="PTHR12350:SF19">
    <property type="entry name" value="SET DOMAIN-CONTAINING PROTEIN"/>
    <property type="match status" value="1"/>
</dbReference>
<accession>A0A849HSQ4</accession>
<keyword evidence="3" id="KW-1185">Reference proteome</keyword>
<dbReference type="GO" id="GO:0032259">
    <property type="term" value="P:methylation"/>
    <property type="evidence" value="ECO:0007669"/>
    <property type="project" value="UniProtKB-KW"/>
</dbReference>
<evidence type="ECO:0000313" key="3">
    <source>
        <dbReference type="Proteomes" id="UP000588586"/>
    </source>
</evidence>
<protein>
    <submittedName>
        <fullName evidence="2">SET domain-containing protein-lysine N-methyltransferase</fullName>
    </submittedName>
</protein>
<reference evidence="2 3" key="1">
    <citation type="submission" date="2020-04" db="EMBL/GenBank/DDBJ databases">
        <title>Knoellia sp. isolate from air conditioner.</title>
        <authorList>
            <person name="Chea S."/>
            <person name="Kim D.-U."/>
        </authorList>
    </citation>
    <scope>NUCLEOTIDE SEQUENCE [LARGE SCALE GENOMIC DNA]</scope>
    <source>
        <strain evidence="2 3">DB2414S</strain>
    </source>
</reference>
<dbReference type="SUPFAM" id="SSF82199">
    <property type="entry name" value="SET domain"/>
    <property type="match status" value="1"/>
</dbReference>
<dbReference type="AlphaFoldDB" id="A0A849HSQ4"/>
<dbReference type="InterPro" id="IPR053201">
    <property type="entry name" value="Flavunoidine_N-MTase"/>
</dbReference>
<gene>
    <name evidence="2" type="ORF">HJG52_16725</name>
</gene>
<dbReference type="Pfam" id="PF00856">
    <property type="entry name" value="SET"/>
    <property type="match status" value="1"/>
</dbReference>
<dbReference type="InterPro" id="IPR046341">
    <property type="entry name" value="SET_dom_sf"/>
</dbReference>
<dbReference type="InterPro" id="IPR001214">
    <property type="entry name" value="SET_dom"/>
</dbReference>
<dbReference type="GO" id="GO:0008168">
    <property type="term" value="F:methyltransferase activity"/>
    <property type="evidence" value="ECO:0007669"/>
    <property type="project" value="UniProtKB-KW"/>
</dbReference>
<keyword evidence="2" id="KW-0808">Transferase</keyword>
<sequence length="170" mass="18469">MHPHRPDHWLHAAVEVRPSPIAGRGLFARAPIAAGTVVARLGGRLVDDAGLRAAFADADGYVDTIVVDAGRHLLLAPGGDIRFANHACDPNLGWADEYTLVATSGIAGGDELTSDYSTSTVDADWVLRCHCPSTRCRQMVTGEDWRIPQLQQRYAGWWPPYLQRLIDGSA</sequence>
<dbReference type="PROSITE" id="PS50280">
    <property type="entry name" value="SET"/>
    <property type="match status" value="1"/>
</dbReference>